<protein>
    <submittedName>
        <fullName evidence="1">Uncharacterized protein</fullName>
    </submittedName>
</protein>
<dbReference type="Proteomes" id="UP000325002">
    <property type="component" value="Unassembled WGS sequence"/>
</dbReference>
<dbReference type="RefSeq" id="WP_147778194.1">
    <property type="nucleotide sequence ID" value="NZ_SAYD01000012.1"/>
</dbReference>
<dbReference type="AlphaFoldDB" id="A0A5C8EUI1"/>
<accession>A0A5C8EUI1</accession>
<gene>
    <name evidence="1" type="ORF">EPJ81_03280</name>
</gene>
<name>A0A5C8EUI1_9SPIR</name>
<proteinExistence type="predicted"/>
<organism evidence="1 2">
    <name type="scientific">Brachyspira aalborgi</name>
    <dbReference type="NCBI Taxonomy" id="29522"/>
    <lineage>
        <taxon>Bacteria</taxon>
        <taxon>Pseudomonadati</taxon>
        <taxon>Spirochaetota</taxon>
        <taxon>Spirochaetia</taxon>
        <taxon>Brachyspirales</taxon>
        <taxon>Brachyspiraceae</taxon>
        <taxon>Brachyspira</taxon>
    </lineage>
</organism>
<sequence length="77" mass="9208">MNKKEIIEIYKVISAMYEKYLKKYGVKPINLYDKNNNYTKDALTLIYLAKDYPNTKAISKQELTDFIRQFYPETNDV</sequence>
<evidence type="ECO:0000313" key="1">
    <source>
        <dbReference type="EMBL" id="TXJ39910.1"/>
    </source>
</evidence>
<dbReference type="EMBL" id="SAYD01000012">
    <property type="protein sequence ID" value="TXJ39910.1"/>
    <property type="molecule type" value="Genomic_DNA"/>
</dbReference>
<reference evidence="1 2" key="1">
    <citation type="journal article" date="1992" name="Lakartidningen">
        <title>[Penicillin V and not amoxicillin is the first choice preparation in acute otitis].</title>
        <authorList>
            <person name="Kamme C."/>
            <person name="Lundgren K."/>
            <person name="Prellner K."/>
        </authorList>
    </citation>
    <scope>NUCLEOTIDE SEQUENCE [LARGE SCALE GENOMIC DNA]</scope>
    <source>
        <strain evidence="1 2">PC3997IV</strain>
    </source>
</reference>
<comment type="caution">
    <text evidence="1">The sequence shown here is derived from an EMBL/GenBank/DDBJ whole genome shotgun (WGS) entry which is preliminary data.</text>
</comment>
<evidence type="ECO:0000313" key="2">
    <source>
        <dbReference type="Proteomes" id="UP000325002"/>
    </source>
</evidence>